<name>A0A916LFP5_MYCTX</name>
<sequence>MKLPGKHCGQVGHPRPEAVTRTIAPVTAMPPWVRMTIAAMTRWTRRLGDTARS</sequence>
<comment type="caution">
    <text evidence="1">The sequence shown here is derived from an EMBL/GenBank/DDBJ whole genome shotgun (WGS) entry which is preliminary data.</text>
</comment>
<gene>
    <name evidence="1" type="ORF">ERS007739_04465</name>
</gene>
<dbReference type="EMBL" id="CSBK01002804">
    <property type="protein sequence ID" value="CPA25070.1"/>
    <property type="molecule type" value="Genomic_DNA"/>
</dbReference>
<evidence type="ECO:0000313" key="2">
    <source>
        <dbReference type="Proteomes" id="UP000039021"/>
    </source>
</evidence>
<dbReference type="AlphaFoldDB" id="A0A916LFP5"/>
<evidence type="ECO:0000313" key="1">
    <source>
        <dbReference type="EMBL" id="CPA25070.1"/>
    </source>
</evidence>
<reference evidence="2" key="1">
    <citation type="submission" date="2015-03" db="EMBL/GenBank/DDBJ databases">
        <authorList>
            <consortium name="Pathogen Informatics"/>
        </authorList>
    </citation>
    <scope>NUCLEOTIDE SEQUENCE [LARGE SCALE GENOMIC DNA]</scope>
    <source>
        <strain evidence="2">N09902308</strain>
    </source>
</reference>
<accession>A0A916LFP5</accession>
<proteinExistence type="predicted"/>
<protein>
    <submittedName>
        <fullName evidence="1">Uncharacterized protein</fullName>
    </submittedName>
</protein>
<organism evidence="1 2">
    <name type="scientific">Mycobacterium tuberculosis</name>
    <dbReference type="NCBI Taxonomy" id="1773"/>
    <lineage>
        <taxon>Bacteria</taxon>
        <taxon>Bacillati</taxon>
        <taxon>Actinomycetota</taxon>
        <taxon>Actinomycetes</taxon>
        <taxon>Mycobacteriales</taxon>
        <taxon>Mycobacteriaceae</taxon>
        <taxon>Mycobacterium</taxon>
        <taxon>Mycobacterium tuberculosis complex</taxon>
    </lineage>
</organism>
<dbReference type="Proteomes" id="UP000039021">
    <property type="component" value="Unassembled WGS sequence"/>
</dbReference>